<dbReference type="RefSeq" id="WP_307282982.1">
    <property type="nucleotide sequence ID" value="NZ_JAUSZT010000003.1"/>
</dbReference>
<comment type="subcellular location">
    <subcellularLocation>
        <location evidence="1">Membrane</location>
        <topology evidence="1">Multi-pass membrane protein</topology>
    </subcellularLocation>
</comment>
<accession>A0ABU0SED9</accession>
<comment type="caution">
    <text evidence="9">The sequence shown here is derived from an EMBL/GenBank/DDBJ whole genome shotgun (WGS) entry which is preliminary data.</text>
</comment>
<dbReference type="PANTHER" id="PTHR11562">
    <property type="entry name" value="CATION EFFLUX PROTEIN/ ZINC TRANSPORTER"/>
    <property type="match status" value="1"/>
</dbReference>
<feature type="domain" description="Cation efflux protein transmembrane" evidence="8">
    <location>
        <begin position="28"/>
        <end position="219"/>
    </location>
</feature>
<evidence type="ECO:0000313" key="10">
    <source>
        <dbReference type="Proteomes" id="UP001237780"/>
    </source>
</evidence>
<feature type="transmembrane region" description="Helical" evidence="7">
    <location>
        <begin position="54"/>
        <end position="75"/>
    </location>
</feature>
<feature type="region of interest" description="Disordered" evidence="6">
    <location>
        <begin position="312"/>
        <end position="344"/>
    </location>
</feature>
<organism evidence="9 10">
    <name type="scientific">Phyllobacterium ifriqiyense</name>
    <dbReference type="NCBI Taxonomy" id="314238"/>
    <lineage>
        <taxon>Bacteria</taxon>
        <taxon>Pseudomonadati</taxon>
        <taxon>Pseudomonadota</taxon>
        <taxon>Alphaproteobacteria</taxon>
        <taxon>Hyphomicrobiales</taxon>
        <taxon>Phyllobacteriaceae</taxon>
        <taxon>Phyllobacterium</taxon>
    </lineage>
</organism>
<keyword evidence="2 7" id="KW-0812">Transmembrane</keyword>
<evidence type="ECO:0000313" key="9">
    <source>
        <dbReference type="EMBL" id="MDQ0998260.1"/>
    </source>
</evidence>
<dbReference type="Proteomes" id="UP001237780">
    <property type="component" value="Unassembled WGS sequence"/>
</dbReference>
<dbReference type="InterPro" id="IPR027469">
    <property type="entry name" value="Cation_efflux_TMD_sf"/>
</dbReference>
<keyword evidence="3" id="KW-0406">Ion transport</keyword>
<evidence type="ECO:0000256" key="4">
    <source>
        <dbReference type="ARBA" id="ARBA00022989"/>
    </source>
</evidence>
<keyword evidence="10" id="KW-1185">Reference proteome</keyword>
<feature type="transmembrane region" description="Helical" evidence="7">
    <location>
        <begin position="193"/>
        <end position="211"/>
    </location>
</feature>
<evidence type="ECO:0000256" key="3">
    <source>
        <dbReference type="ARBA" id="ARBA00022906"/>
    </source>
</evidence>
<keyword evidence="4 7" id="KW-1133">Transmembrane helix</keyword>
<dbReference type="SUPFAM" id="SSF161111">
    <property type="entry name" value="Cation efflux protein transmembrane domain-like"/>
    <property type="match status" value="1"/>
</dbReference>
<keyword evidence="3" id="KW-0862">Zinc</keyword>
<keyword evidence="3" id="KW-0864">Zinc transport</keyword>
<dbReference type="InterPro" id="IPR002524">
    <property type="entry name" value="Cation_efflux"/>
</dbReference>
<gene>
    <name evidence="9" type="ORF">QFZ34_003442</name>
</gene>
<feature type="transmembrane region" description="Helical" evidence="7">
    <location>
        <begin position="162"/>
        <end position="187"/>
    </location>
</feature>
<dbReference type="InterPro" id="IPR050681">
    <property type="entry name" value="CDF/SLC30A"/>
</dbReference>
<evidence type="ECO:0000256" key="2">
    <source>
        <dbReference type="ARBA" id="ARBA00022692"/>
    </source>
</evidence>
<feature type="transmembrane region" description="Helical" evidence="7">
    <location>
        <begin position="95"/>
        <end position="114"/>
    </location>
</feature>
<dbReference type="Gene3D" id="1.20.1510.10">
    <property type="entry name" value="Cation efflux protein transmembrane domain"/>
    <property type="match status" value="1"/>
</dbReference>
<evidence type="ECO:0000256" key="6">
    <source>
        <dbReference type="SAM" id="MobiDB-lite"/>
    </source>
</evidence>
<dbReference type="Pfam" id="PF01545">
    <property type="entry name" value="Cation_efflux"/>
    <property type="match status" value="1"/>
</dbReference>
<protein>
    <submittedName>
        <fullName evidence="9">Cobalt-zinc-cadmium efflux system protein</fullName>
    </submittedName>
</protein>
<dbReference type="PANTHER" id="PTHR11562:SF17">
    <property type="entry name" value="RE54080P-RELATED"/>
    <property type="match status" value="1"/>
</dbReference>
<evidence type="ECO:0000256" key="1">
    <source>
        <dbReference type="ARBA" id="ARBA00004141"/>
    </source>
</evidence>
<evidence type="ECO:0000259" key="8">
    <source>
        <dbReference type="Pfam" id="PF01545"/>
    </source>
</evidence>
<name>A0ABU0SED9_9HYPH</name>
<keyword evidence="3" id="KW-0813">Transport</keyword>
<dbReference type="EMBL" id="JAUSZT010000003">
    <property type="protein sequence ID" value="MDQ0998260.1"/>
    <property type="molecule type" value="Genomic_DNA"/>
</dbReference>
<proteinExistence type="predicted"/>
<dbReference type="InterPro" id="IPR058533">
    <property type="entry name" value="Cation_efflux_TM"/>
</dbReference>
<sequence length="344" mass="37341">MAHSHGTHGHDHAHDHAPKITADNERKVLIAFLITFTFMIVEVIGGLLSGSLALIADAGHMLTDAGALALAYAAFRFGKRAADERRTFGYLRFEVIAGLINALALFAILVWIAIEAFERFRNPGEVLAGPMFIVATIGLLVNIGVFWILTRGDKDHVNIKGAILHVLGDLLGSVAAITASVIIYYTGWTPIDPILSVFVCLLILRSAWALLRNSLHILLEGAPENAKPEEIEQHLMKTVSDLAGVRHVHVWMITSGKALATLHVKPKEGSDPRLLVKAVEAELIKKFEIEHSTIAIDFADATGDCCLGSDTSGEHDHDHGEDGHSGHGDHDHAAHDHSHEGHKH</sequence>
<dbReference type="NCBIfam" id="TIGR01297">
    <property type="entry name" value="CDF"/>
    <property type="match status" value="1"/>
</dbReference>
<feature type="transmembrane region" description="Helical" evidence="7">
    <location>
        <begin position="28"/>
        <end position="48"/>
    </location>
</feature>
<evidence type="ECO:0000256" key="5">
    <source>
        <dbReference type="ARBA" id="ARBA00023136"/>
    </source>
</evidence>
<keyword evidence="5 7" id="KW-0472">Membrane</keyword>
<reference evidence="9 10" key="1">
    <citation type="submission" date="2023-07" db="EMBL/GenBank/DDBJ databases">
        <title>Comparative genomics of wheat-associated soil bacteria to identify genetic determinants of phenazine resistance.</title>
        <authorList>
            <person name="Mouncey N."/>
        </authorList>
    </citation>
    <scope>NUCLEOTIDE SEQUENCE [LARGE SCALE GENOMIC DNA]</scope>
    <source>
        <strain evidence="9 10">W4I11</strain>
    </source>
</reference>
<evidence type="ECO:0000256" key="7">
    <source>
        <dbReference type="SAM" id="Phobius"/>
    </source>
</evidence>
<feature type="transmembrane region" description="Helical" evidence="7">
    <location>
        <begin position="126"/>
        <end position="150"/>
    </location>
</feature>